<organism evidence="3 4">
    <name type="scientific">Dendrobium catenatum</name>
    <dbReference type="NCBI Taxonomy" id="906689"/>
    <lineage>
        <taxon>Eukaryota</taxon>
        <taxon>Viridiplantae</taxon>
        <taxon>Streptophyta</taxon>
        <taxon>Embryophyta</taxon>
        <taxon>Tracheophyta</taxon>
        <taxon>Spermatophyta</taxon>
        <taxon>Magnoliopsida</taxon>
        <taxon>Liliopsida</taxon>
        <taxon>Asparagales</taxon>
        <taxon>Orchidaceae</taxon>
        <taxon>Epidendroideae</taxon>
        <taxon>Malaxideae</taxon>
        <taxon>Dendrobiinae</taxon>
        <taxon>Dendrobium</taxon>
    </lineage>
</organism>
<dbReference type="Proteomes" id="UP000233837">
    <property type="component" value="Unassembled WGS sequence"/>
</dbReference>
<evidence type="ECO:0000313" key="3">
    <source>
        <dbReference type="EMBL" id="PKU79175.1"/>
    </source>
</evidence>
<feature type="domain" description="Reverse transcriptase zinc-binding" evidence="2">
    <location>
        <begin position="4"/>
        <end position="68"/>
    </location>
</feature>
<sequence length="164" mass="19802">MPSCLWHKMVWHKRHILKHSVFVWLALHRGLKTAEALLLRNIQVPRTCSLCYDNDEYVSHLYFECPYSFNILHALIPRMHSFFPRPNILQVFDWLKVAFKGNAVVFNFYNLVVRCVIYYIWKERNNRRFGNKALCFTSLLLCIKRAIYEKVWKWGNSLELLEMF</sequence>
<reference evidence="3 4" key="1">
    <citation type="journal article" date="2016" name="Sci. Rep.">
        <title>The Dendrobium catenatum Lindl. genome sequence provides insights into polysaccharide synthase, floral development and adaptive evolution.</title>
        <authorList>
            <person name="Zhang G.Q."/>
            <person name="Xu Q."/>
            <person name="Bian C."/>
            <person name="Tsai W.C."/>
            <person name="Yeh C.M."/>
            <person name="Liu K.W."/>
            <person name="Yoshida K."/>
            <person name="Zhang L.S."/>
            <person name="Chang S.B."/>
            <person name="Chen F."/>
            <person name="Shi Y."/>
            <person name="Su Y.Y."/>
            <person name="Zhang Y.Q."/>
            <person name="Chen L.J."/>
            <person name="Yin Y."/>
            <person name="Lin M."/>
            <person name="Huang H."/>
            <person name="Deng H."/>
            <person name="Wang Z.W."/>
            <person name="Zhu S.L."/>
            <person name="Zhao X."/>
            <person name="Deng C."/>
            <person name="Niu S.C."/>
            <person name="Huang J."/>
            <person name="Wang M."/>
            <person name="Liu G.H."/>
            <person name="Yang H.J."/>
            <person name="Xiao X.J."/>
            <person name="Hsiao Y.Y."/>
            <person name="Wu W.L."/>
            <person name="Chen Y.Y."/>
            <person name="Mitsuda N."/>
            <person name="Ohme-Takagi M."/>
            <person name="Luo Y.B."/>
            <person name="Van de Peer Y."/>
            <person name="Liu Z.J."/>
        </authorList>
    </citation>
    <scope>NUCLEOTIDE SEQUENCE [LARGE SCALE GENOMIC DNA]</scope>
    <source>
        <tissue evidence="3">The whole plant</tissue>
    </source>
</reference>
<reference evidence="3 4" key="2">
    <citation type="journal article" date="2017" name="Nature">
        <title>The Apostasia genome and the evolution of orchids.</title>
        <authorList>
            <person name="Zhang G.Q."/>
            <person name="Liu K.W."/>
            <person name="Li Z."/>
            <person name="Lohaus R."/>
            <person name="Hsiao Y.Y."/>
            <person name="Niu S.C."/>
            <person name="Wang J.Y."/>
            <person name="Lin Y.C."/>
            <person name="Xu Q."/>
            <person name="Chen L.J."/>
            <person name="Yoshida K."/>
            <person name="Fujiwara S."/>
            <person name="Wang Z.W."/>
            <person name="Zhang Y.Q."/>
            <person name="Mitsuda N."/>
            <person name="Wang M."/>
            <person name="Liu G.H."/>
            <person name="Pecoraro L."/>
            <person name="Huang H.X."/>
            <person name="Xiao X.J."/>
            <person name="Lin M."/>
            <person name="Wu X.Y."/>
            <person name="Wu W.L."/>
            <person name="Chen Y.Y."/>
            <person name="Chang S.B."/>
            <person name="Sakamoto S."/>
            <person name="Ohme-Takagi M."/>
            <person name="Yagi M."/>
            <person name="Zeng S.J."/>
            <person name="Shen C.Y."/>
            <person name="Yeh C.M."/>
            <person name="Luo Y.B."/>
            <person name="Tsai W.C."/>
            <person name="Van de Peer Y."/>
            <person name="Liu Z.J."/>
        </authorList>
    </citation>
    <scope>NUCLEOTIDE SEQUENCE [LARGE SCALE GENOMIC DNA]</scope>
    <source>
        <tissue evidence="3">The whole plant</tissue>
    </source>
</reference>
<keyword evidence="4" id="KW-1185">Reference proteome</keyword>
<gene>
    <name evidence="3" type="ORF">MA16_Dca000519</name>
</gene>
<feature type="chain" id="PRO_5014175105" description="Reverse transcriptase zinc-binding domain-containing protein" evidence="1">
    <location>
        <begin position="37"/>
        <end position="164"/>
    </location>
</feature>
<evidence type="ECO:0000256" key="1">
    <source>
        <dbReference type="SAM" id="SignalP"/>
    </source>
</evidence>
<dbReference type="AlphaFoldDB" id="A0A2I0WU32"/>
<dbReference type="InterPro" id="IPR026960">
    <property type="entry name" value="RVT-Znf"/>
</dbReference>
<dbReference type="Pfam" id="PF13966">
    <property type="entry name" value="zf-RVT"/>
    <property type="match status" value="1"/>
</dbReference>
<evidence type="ECO:0000259" key="2">
    <source>
        <dbReference type="Pfam" id="PF13966"/>
    </source>
</evidence>
<name>A0A2I0WU32_9ASPA</name>
<dbReference type="EMBL" id="KZ502442">
    <property type="protein sequence ID" value="PKU79175.1"/>
    <property type="molecule type" value="Genomic_DNA"/>
</dbReference>
<protein>
    <recommendedName>
        <fullName evidence="2">Reverse transcriptase zinc-binding domain-containing protein</fullName>
    </recommendedName>
</protein>
<keyword evidence="1" id="KW-0732">Signal</keyword>
<evidence type="ECO:0000313" key="4">
    <source>
        <dbReference type="Proteomes" id="UP000233837"/>
    </source>
</evidence>
<proteinExistence type="predicted"/>
<feature type="signal peptide" evidence="1">
    <location>
        <begin position="1"/>
        <end position="36"/>
    </location>
</feature>
<accession>A0A2I0WU32</accession>